<dbReference type="GO" id="GO:0005525">
    <property type="term" value="F:GTP binding"/>
    <property type="evidence" value="ECO:0007669"/>
    <property type="project" value="UniProtKB-UniRule"/>
</dbReference>
<feature type="binding site" evidence="6">
    <location>
        <begin position="17"/>
        <end position="24"/>
    </location>
    <ligand>
        <name>GTP</name>
        <dbReference type="ChEBI" id="CHEBI:37565"/>
    </ligand>
</feature>
<keyword evidence="2 6" id="KW-0547">Nucleotide-binding</keyword>
<dbReference type="CDD" id="cd01886">
    <property type="entry name" value="EF-G"/>
    <property type="match status" value="1"/>
</dbReference>
<dbReference type="PROSITE" id="PS51722">
    <property type="entry name" value="G_TR_2"/>
    <property type="match status" value="1"/>
</dbReference>
<dbReference type="InterPro" id="IPR005225">
    <property type="entry name" value="Small_GTP-bd"/>
</dbReference>
<evidence type="ECO:0000256" key="7">
    <source>
        <dbReference type="NCBIfam" id="TIGR00484"/>
    </source>
</evidence>
<dbReference type="SUPFAM" id="SSF54211">
    <property type="entry name" value="Ribosomal protein S5 domain 2-like"/>
    <property type="match status" value="1"/>
</dbReference>
<dbReference type="CDD" id="cd04088">
    <property type="entry name" value="EFG_mtEFG_II"/>
    <property type="match status" value="1"/>
</dbReference>
<dbReference type="InterPro" id="IPR009022">
    <property type="entry name" value="EFG_III"/>
</dbReference>
<keyword evidence="5 6" id="KW-0342">GTP-binding</keyword>
<name>A0A2M8KCJ0_9BACT</name>
<dbReference type="EMBL" id="PFDX01000012">
    <property type="protein sequence ID" value="PJE57614.1"/>
    <property type="molecule type" value="Genomic_DNA"/>
</dbReference>
<dbReference type="PRINTS" id="PR00315">
    <property type="entry name" value="ELONGATNFCT"/>
</dbReference>
<comment type="function">
    <text evidence="6">Catalyzes the GTP-dependent ribosomal translocation step during translation elongation. During this step, the ribosome changes from the pre-translocational (PRE) to the post-translocational (POST) state as the newly formed A-site-bound peptidyl-tRNA and P-site-bound deacylated tRNA move to the P and E sites, respectively. Catalyzes the coordinated movement of the two tRNA molecules, the mRNA and conformational changes in the ribosome.</text>
</comment>
<dbReference type="CDD" id="cd16262">
    <property type="entry name" value="EFG_III"/>
    <property type="match status" value="1"/>
</dbReference>
<dbReference type="InterPro" id="IPR020568">
    <property type="entry name" value="Ribosomal_Su5_D2-typ_SF"/>
</dbReference>
<dbReference type="Gene3D" id="2.40.30.10">
    <property type="entry name" value="Translation factors"/>
    <property type="match status" value="1"/>
</dbReference>
<dbReference type="AlphaFoldDB" id="A0A2M8KCJ0"/>
<dbReference type="InterPro" id="IPR014721">
    <property type="entry name" value="Ribsml_uS5_D2-typ_fold_subgr"/>
</dbReference>
<dbReference type="SMART" id="SM00838">
    <property type="entry name" value="EFG_C"/>
    <property type="match status" value="1"/>
</dbReference>
<dbReference type="SUPFAM" id="SSF54980">
    <property type="entry name" value="EF-G C-terminal domain-like"/>
    <property type="match status" value="2"/>
</dbReference>
<comment type="subcellular location">
    <subcellularLocation>
        <location evidence="6">Cytoplasm</location>
    </subcellularLocation>
</comment>
<feature type="domain" description="Tr-type G" evidence="8">
    <location>
        <begin position="8"/>
        <end position="293"/>
    </location>
</feature>
<dbReference type="InterPro" id="IPR004161">
    <property type="entry name" value="EFTu-like_2"/>
</dbReference>
<dbReference type="CDD" id="cd03713">
    <property type="entry name" value="EFG_mtEFG_C"/>
    <property type="match status" value="1"/>
</dbReference>
<dbReference type="Pfam" id="PF00009">
    <property type="entry name" value="GTP_EFTU"/>
    <property type="match status" value="1"/>
</dbReference>
<dbReference type="NCBIfam" id="TIGR00231">
    <property type="entry name" value="small_GTP"/>
    <property type="match status" value="1"/>
</dbReference>
<protein>
    <recommendedName>
        <fullName evidence="6 7">Elongation factor G</fullName>
        <shortName evidence="6">EF-G</shortName>
    </recommendedName>
</protein>
<dbReference type="FunFam" id="2.40.30.10:FF:000006">
    <property type="entry name" value="Elongation factor G"/>
    <property type="match status" value="1"/>
</dbReference>
<dbReference type="InterPro" id="IPR027417">
    <property type="entry name" value="P-loop_NTPase"/>
</dbReference>
<evidence type="ECO:0000259" key="8">
    <source>
        <dbReference type="PROSITE" id="PS51722"/>
    </source>
</evidence>
<dbReference type="InterPro" id="IPR004540">
    <property type="entry name" value="Transl_elong_EFG/EF2"/>
</dbReference>
<dbReference type="Pfam" id="PF03764">
    <property type="entry name" value="EFG_IV"/>
    <property type="match status" value="1"/>
</dbReference>
<evidence type="ECO:0000256" key="4">
    <source>
        <dbReference type="ARBA" id="ARBA00022917"/>
    </source>
</evidence>
<dbReference type="SMART" id="SM00889">
    <property type="entry name" value="EFG_IV"/>
    <property type="match status" value="1"/>
</dbReference>
<dbReference type="SUPFAM" id="SSF52540">
    <property type="entry name" value="P-loop containing nucleoside triphosphate hydrolases"/>
    <property type="match status" value="1"/>
</dbReference>
<dbReference type="InterPro" id="IPR035647">
    <property type="entry name" value="EFG_III/V"/>
</dbReference>
<dbReference type="GO" id="GO:0032790">
    <property type="term" value="P:ribosome disassembly"/>
    <property type="evidence" value="ECO:0007669"/>
    <property type="project" value="TreeGrafter"/>
</dbReference>
<dbReference type="Pfam" id="PF03144">
    <property type="entry name" value="GTP_EFTU_D2"/>
    <property type="match status" value="1"/>
</dbReference>
<dbReference type="InterPro" id="IPR047872">
    <property type="entry name" value="EFG_IV"/>
</dbReference>
<dbReference type="Gene3D" id="3.30.70.870">
    <property type="entry name" value="Elongation Factor G (Translational Gtpase), domain 3"/>
    <property type="match status" value="1"/>
</dbReference>
<feature type="binding site" evidence="6">
    <location>
        <begin position="146"/>
        <end position="149"/>
    </location>
    <ligand>
        <name>GTP</name>
        <dbReference type="ChEBI" id="CHEBI:37565"/>
    </ligand>
</feature>
<dbReference type="Gene3D" id="3.30.70.240">
    <property type="match status" value="1"/>
</dbReference>
<dbReference type="PANTHER" id="PTHR43261:SF1">
    <property type="entry name" value="RIBOSOME-RELEASING FACTOR 2, MITOCHONDRIAL"/>
    <property type="match status" value="1"/>
</dbReference>
<evidence type="ECO:0000313" key="10">
    <source>
        <dbReference type="Proteomes" id="UP000231648"/>
    </source>
</evidence>
<dbReference type="PROSITE" id="PS00301">
    <property type="entry name" value="G_TR_1"/>
    <property type="match status" value="1"/>
</dbReference>
<evidence type="ECO:0000256" key="6">
    <source>
        <dbReference type="HAMAP-Rule" id="MF_00054"/>
    </source>
</evidence>
<feature type="binding site" evidence="6">
    <location>
        <begin position="92"/>
        <end position="96"/>
    </location>
    <ligand>
        <name>GTP</name>
        <dbReference type="ChEBI" id="CHEBI:37565"/>
    </ligand>
</feature>
<accession>A0A2M8KCJ0</accession>
<keyword evidence="4 6" id="KW-0648">Protein biosynthesis</keyword>
<dbReference type="CDD" id="cd01434">
    <property type="entry name" value="EFG_mtEFG1_IV"/>
    <property type="match status" value="1"/>
</dbReference>
<evidence type="ECO:0000256" key="3">
    <source>
        <dbReference type="ARBA" id="ARBA00022768"/>
    </source>
</evidence>
<dbReference type="FunFam" id="3.30.70.240:FF:000001">
    <property type="entry name" value="Elongation factor G"/>
    <property type="match status" value="1"/>
</dbReference>
<reference evidence="10" key="1">
    <citation type="submission" date="2017-09" db="EMBL/GenBank/DDBJ databases">
        <title>Depth-based differentiation of microbial function through sediment-hosted aquifers and enrichment of novel symbionts in the deep terrestrial subsurface.</title>
        <authorList>
            <person name="Probst A.J."/>
            <person name="Ladd B."/>
            <person name="Jarett J.K."/>
            <person name="Geller-Mcgrath D.E."/>
            <person name="Sieber C.M.K."/>
            <person name="Emerson J.B."/>
            <person name="Anantharaman K."/>
            <person name="Thomas B.C."/>
            <person name="Malmstrom R."/>
            <person name="Stieglmeier M."/>
            <person name="Klingl A."/>
            <person name="Woyke T."/>
            <person name="Ryan C.M."/>
            <person name="Banfield J.F."/>
        </authorList>
    </citation>
    <scope>NUCLEOTIDE SEQUENCE [LARGE SCALE GENOMIC DNA]</scope>
</reference>
<dbReference type="FunFam" id="3.30.230.10:FF:000003">
    <property type="entry name" value="Elongation factor G"/>
    <property type="match status" value="1"/>
</dbReference>
<dbReference type="Pfam" id="PF00679">
    <property type="entry name" value="EFG_C"/>
    <property type="match status" value="1"/>
</dbReference>
<dbReference type="FunFam" id="3.30.70.870:FF:000001">
    <property type="entry name" value="Elongation factor G"/>
    <property type="match status" value="1"/>
</dbReference>
<dbReference type="InterPro" id="IPR031157">
    <property type="entry name" value="G_TR_CS"/>
</dbReference>
<dbReference type="InterPro" id="IPR005517">
    <property type="entry name" value="Transl_elong_EFG/EF2_IV"/>
</dbReference>
<dbReference type="Pfam" id="PF14492">
    <property type="entry name" value="EFG_III"/>
    <property type="match status" value="1"/>
</dbReference>
<evidence type="ECO:0000256" key="5">
    <source>
        <dbReference type="ARBA" id="ARBA00023134"/>
    </source>
</evidence>
<dbReference type="InterPro" id="IPR000640">
    <property type="entry name" value="EFG_V-like"/>
</dbReference>
<dbReference type="InterPro" id="IPR000795">
    <property type="entry name" value="T_Tr_GTP-bd_dom"/>
</dbReference>
<evidence type="ECO:0000313" key="9">
    <source>
        <dbReference type="EMBL" id="PJE57614.1"/>
    </source>
</evidence>
<dbReference type="NCBIfam" id="TIGR00484">
    <property type="entry name" value="EF-G"/>
    <property type="match status" value="1"/>
</dbReference>
<dbReference type="HAMAP" id="MF_00054_B">
    <property type="entry name" value="EF_G_EF_2_B"/>
    <property type="match status" value="1"/>
</dbReference>
<comment type="similarity">
    <text evidence="1 6">Belongs to the TRAFAC class translation factor GTPase superfamily. Classic translation factor GTPase family. EF-G/EF-2 subfamily.</text>
</comment>
<dbReference type="FunFam" id="3.40.50.300:FF:000029">
    <property type="entry name" value="Elongation factor G"/>
    <property type="match status" value="1"/>
</dbReference>
<dbReference type="InterPro" id="IPR035649">
    <property type="entry name" value="EFG_V"/>
</dbReference>
<dbReference type="Gene3D" id="3.40.50.300">
    <property type="entry name" value="P-loop containing nucleotide triphosphate hydrolases"/>
    <property type="match status" value="1"/>
</dbReference>
<dbReference type="InterPro" id="IPR009000">
    <property type="entry name" value="Transl_B-barrel_sf"/>
</dbReference>
<organism evidence="9 10">
    <name type="scientific">Candidatus Portnoybacteria bacterium CG10_big_fil_rev_8_21_14_0_10_38_18</name>
    <dbReference type="NCBI Taxonomy" id="1974813"/>
    <lineage>
        <taxon>Bacteria</taxon>
        <taxon>Candidatus Portnoyibacteriota</taxon>
    </lineage>
</organism>
<dbReference type="SUPFAM" id="SSF50447">
    <property type="entry name" value="Translation proteins"/>
    <property type="match status" value="1"/>
</dbReference>
<dbReference type="PANTHER" id="PTHR43261">
    <property type="entry name" value="TRANSLATION ELONGATION FACTOR G-RELATED"/>
    <property type="match status" value="1"/>
</dbReference>
<dbReference type="Proteomes" id="UP000231648">
    <property type="component" value="Unassembled WGS sequence"/>
</dbReference>
<evidence type="ECO:0000256" key="1">
    <source>
        <dbReference type="ARBA" id="ARBA00005870"/>
    </source>
</evidence>
<gene>
    <name evidence="6 9" type="primary">fusA</name>
    <name evidence="9" type="ORF">COU82_01175</name>
</gene>
<dbReference type="NCBIfam" id="NF009381">
    <property type="entry name" value="PRK12740.1-5"/>
    <property type="match status" value="1"/>
</dbReference>
<evidence type="ECO:0000256" key="2">
    <source>
        <dbReference type="ARBA" id="ARBA00022741"/>
    </source>
</evidence>
<comment type="caution">
    <text evidence="9">The sequence shown here is derived from an EMBL/GenBank/DDBJ whole genome shotgun (WGS) entry which is preliminary data.</text>
</comment>
<sequence length="702" mass="78390">MVREYPIEKNRDIGFIAHIDAGKTTVSERVLFYTGISHKIGEVHEGAAIMDWMEQEKERGITITAAATTCFWTPREYLGADEKKEYRINIIDTPGHIDFTAEVQRSLRVLDGAVVIFDGVAGVEPQSETVWHQADKFKVPRLCFINKMDRLGADFEKSFRSILERLSPNAVRMQIPIGLENKHKGVVDLLIKKAYYFEGKNGEQVIEKEIPDNMKAEAERLRHELVEKISEQDDVLMEKYLEGKEISVDELKKVLRQATINYKLVPIFCGAALKNIAIQLLIDAIIYYLPSPKDLPPVDGIEPKTEKKITREASDDAPFSALAFKVASDPYVGSLTYFRVYSGKLEAGSYILNTISGQKERIGRILRMHANHREDVKEIYAGEIGAAVGLKDTTTGDTLCDPDNPIILEKIIFPEPVIYISIEPKSKADQEKLSLALKRLSDEDPTFKVRGDEETGQTIISGMGELHLEIIVDRMFREFGVGANVGRPQVAYKETILRSAEAEGKYIRQSGGRGQYGHVWLKVEPLGRGTGFEFVNAIRGGIIPSEYIPAVQKGIKEAMTKGVLAGYPVVDIQATLYDGSYHEVDSSEAAFKIAGSMAFQSAAKSAKLVLLEPIMKVEVVVPEKFLGDVTGDLSSKRARIEKMDERINMKVIDAKVPLAEMFGYATRLRSMTEGRGSFTMEFDHYAEVPANIAQLIIEGKKK</sequence>
<dbReference type="InterPro" id="IPR041095">
    <property type="entry name" value="EFG_II"/>
</dbReference>
<dbReference type="GO" id="GO:0003924">
    <property type="term" value="F:GTPase activity"/>
    <property type="evidence" value="ECO:0007669"/>
    <property type="project" value="InterPro"/>
</dbReference>
<keyword evidence="3 6" id="KW-0251">Elongation factor</keyword>
<dbReference type="Gene3D" id="3.30.230.10">
    <property type="match status" value="1"/>
</dbReference>
<dbReference type="GO" id="GO:0005737">
    <property type="term" value="C:cytoplasm"/>
    <property type="evidence" value="ECO:0007669"/>
    <property type="project" value="UniProtKB-SubCell"/>
</dbReference>
<dbReference type="GO" id="GO:0003746">
    <property type="term" value="F:translation elongation factor activity"/>
    <property type="evidence" value="ECO:0007669"/>
    <property type="project" value="UniProtKB-UniRule"/>
</dbReference>
<keyword evidence="6" id="KW-0963">Cytoplasm</keyword>
<proteinExistence type="inferred from homology"/>